<gene>
    <name evidence="3" type="ORF">CUNI_LOCUS19084</name>
</gene>
<dbReference type="PANTHER" id="PTHR11707">
    <property type="entry name" value="L-ASPARAGINASE"/>
    <property type="match status" value="1"/>
</dbReference>
<dbReference type="SUPFAM" id="SSF53774">
    <property type="entry name" value="Glutaminase/Asparaginase"/>
    <property type="match status" value="1"/>
</dbReference>
<comment type="caution">
    <text evidence="3">The sequence shown here is derived from an EMBL/GenBank/DDBJ whole genome shotgun (WGS) entry which is preliminary data.</text>
</comment>
<dbReference type="InterPro" id="IPR036152">
    <property type="entry name" value="Asp/glu_Ase-like_sf"/>
</dbReference>
<dbReference type="InterPro" id="IPR027474">
    <property type="entry name" value="L-asparaginase_N"/>
</dbReference>
<dbReference type="Gene3D" id="3.40.50.1170">
    <property type="entry name" value="L-asparaginase, N-terminal domain"/>
    <property type="match status" value="1"/>
</dbReference>
<evidence type="ECO:0000313" key="4">
    <source>
        <dbReference type="Proteomes" id="UP000678393"/>
    </source>
</evidence>
<proteinExistence type="predicted"/>
<dbReference type="SMART" id="SM00870">
    <property type="entry name" value="Asparaginase"/>
    <property type="match status" value="1"/>
</dbReference>
<dbReference type="PIRSF" id="PIRSF001220">
    <property type="entry name" value="L-ASNase_gatD"/>
    <property type="match status" value="1"/>
</dbReference>
<dbReference type="PANTHER" id="PTHR11707:SF28">
    <property type="entry name" value="60 KDA LYSOPHOSPHOLIPASE"/>
    <property type="match status" value="1"/>
</dbReference>
<reference evidence="3" key="1">
    <citation type="submission" date="2021-04" db="EMBL/GenBank/DDBJ databases">
        <authorList>
            <consortium name="Molecular Ecology Group"/>
        </authorList>
    </citation>
    <scope>NUCLEOTIDE SEQUENCE</scope>
</reference>
<dbReference type="GO" id="GO:0004067">
    <property type="term" value="F:asparaginase activity"/>
    <property type="evidence" value="ECO:0007669"/>
    <property type="project" value="UniProtKB-UniRule"/>
</dbReference>
<accession>A0A8S4A362</accession>
<organism evidence="3 4">
    <name type="scientific">Candidula unifasciata</name>
    <dbReference type="NCBI Taxonomy" id="100452"/>
    <lineage>
        <taxon>Eukaryota</taxon>
        <taxon>Metazoa</taxon>
        <taxon>Spiralia</taxon>
        <taxon>Lophotrochozoa</taxon>
        <taxon>Mollusca</taxon>
        <taxon>Gastropoda</taxon>
        <taxon>Heterobranchia</taxon>
        <taxon>Euthyneura</taxon>
        <taxon>Panpulmonata</taxon>
        <taxon>Eupulmonata</taxon>
        <taxon>Stylommatophora</taxon>
        <taxon>Helicina</taxon>
        <taxon>Helicoidea</taxon>
        <taxon>Geomitridae</taxon>
        <taxon>Candidula</taxon>
    </lineage>
</organism>
<sequence>KSTNDRRHVIYKIVEFDPLLDSSNIGITDWIKIATCIKDNYQDYDGFVVLHGTDTMAYSASALSFMCENLGKPIVFTGSQIPIFEARNDGVDNFLASLIIVFRGNRCIKYDSRSLSAFTSPNMAPLVTMEIDIKVNYAAVLRAETTEEFSIATNMCRNVVLLRLFPDITPQT</sequence>
<feature type="domain" description="L-asparaginase N-terminal" evidence="2">
    <location>
        <begin position="14"/>
        <end position="100"/>
    </location>
</feature>
<dbReference type="EMBL" id="CAJHNH020006279">
    <property type="protein sequence ID" value="CAG5133526.1"/>
    <property type="molecule type" value="Genomic_DNA"/>
</dbReference>
<dbReference type="OrthoDB" id="542841at2759"/>
<dbReference type="PROSITE" id="PS51732">
    <property type="entry name" value="ASN_GLN_ASE_3"/>
    <property type="match status" value="1"/>
</dbReference>
<evidence type="ECO:0000256" key="1">
    <source>
        <dbReference type="PROSITE-ProRule" id="PRU10100"/>
    </source>
</evidence>
<dbReference type="PIRSF" id="PIRSF500176">
    <property type="entry name" value="L_ASNase"/>
    <property type="match status" value="1"/>
</dbReference>
<dbReference type="InterPro" id="IPR006034">
    <property type="entry name" value="Asparaginase/glutaminase-like"/>
</dbReference>
<dbReference type="InterPro" id="IPR037152">
    <property type="entry name" value="L-asparaginase_N_sf"/>
</dbReference>
<feature type="non-terminal residue" evidence="3">
    <location>
        <position position="172"/>
    </location>
</feature>
<evidence type="ECO:0000259" key="2">
    <source>
        <dbReference type="Pfam" id="PF00710"/>
    </source>
</evidence>
<feature type="active site" evidence="1">
    <location>
        <position position="53"/>
    </location>
</feature>
<dbReference type="InterPro" id="IPR027475">
    <property type="entry name" value="Asparaginase/glutaminase_AS2"/>
</dbReference>
<keyword evidence="4" id="KW-1185">Reference proteome</keyword>
<evidence type="ECO:0000313" key="3">
    <source>
        <dbReference type="EMBL" id="CAG5133526.1"/>
    </source>
</evidence>
<dbReference type="Proteomes" id="UP000678393">
    <property type="component" value="Unassembled WGS sequence"/>
</dbReference>
<feature type="non-terminal residue" evidence="3">
    <location>
        <position position="1"/>
    </location>
</feature>
<dbReference type="Pfam" id="PF00710">
    <property type="entry name" value="Asparaginase"/>
    <property type="match status" value="1"/>
</dbReference>
<name>A0A8S4A362_9EUPU</name>
<protein>
    <recommendedName>
        <fullName evidence="2">L-asparaginase N-terminal domain-containing protein</fullName>
    </recommendedName>
</protein>
<dbReference type="AlphaFoldDB" id="A0A8S4A362"/>
<dbReference type="PROSITE" id="PS00917">
    <property type="entry name" value="ASN_GLN_ASE_2"/>
    <property type="match status" value="1"/>
</dbReference>